<organism evidence="1 2">
    <name type="scientific">Lactuca virosa</name>
    <dbReference type="NCBI Taxonomy" id="75947"/>
    <lineage>
        <taxon>Eukaryota</taxon>
        <taxon>Viridiplantae</taxon>
        <taxon>Streptophyta</taxon>
        <taxon>Embryophyta</taxon>
        <taxon>Tracheophyta</taxon>
        <taxon>Spermatophyta</taxon>
        <taxon>Magnoliopsida</taxon>
        <taxon>eudicotyledons</taxon>
        <taxon>Gunneridae</taxon>
        <taxon>Pentapetalae</taxon>
        <taxon>asterids</taxon>
        <taxon>campanulids</taxon>
        <taxon>Asterales</taxon>
        <taxon>Asteraceae</taxon>
        <taxon>Cichorioideae</taxon>
        <taxon>Cichorieae</taxon>
        <taxon>Lactucinae</taxon>
        <taxon>Lactuca</taxon>
    </lineage>
</organism>
<evidence type="ECO:0008006" key="3">
    <source>
        <dbReference type="Google" id="ProtNLM"/>
    </source>
</evidence>
<feature type="non-terminal residue" evidence="1">
    <location>
        <position position="187"/>
    </location>
</feature>
<protein>
    <recommendedName>
        <fullName evidence="3">F-box protein</fullName>
    </recommendedName>
</protein>
<dbReference type="EMBL" id="CAKMRJ010001855">
    <property type="protein sequence ID" value="CAH1424721.1"/>
    <property type="molecule type" value="Genomic_DNA"/>
</dbReference>
<reference evidence="1 2" key="1">
    <citation type="submission" date="2022-01" db="EMBL/GenBank/DDBJ databases">
        <authorList>
            <person name="Xiong W."/>
            <person name="Schranz E."/>
        </authorList>
    </citation>
    <scope>NUCLEOTIDE SEQUENCE [LARGE SCALE GENOMIC DNA]</scope>
</reference>
<dbReference type="Proteomes" id="UP001157418">
    <property type="component" value="Unassembled WGS sequence"/>
</dbReference>
<dbReference type="Pfam" id="PF14476">
    <property type="entry name" value="Chloroplast_duf"/>
    <property type="match status" value="1"/>
</dbReference>
<comment type="caution">
    <text evidence="1">The sequence shown here is derived from an EMBL/GenBank/DDBJ whole genome shotgun (WGS) entry which is preliminary data.</text>
</comment>
<dbReference type="PANTHER" id="PTHR33358:SF12">
    <property type="entry name" value="F-BOX PROTEIN WITH A DOMAIN PROTEIN"/>
    <property type="match status" value="1"/>
</dbReference>
<name>A0AAU9MGX1_9ASTR</name>
<evidence type="ECO:0000313" key="2">
    <source>
        <dbReference type="Proteomes" id="UP001157418"/>
    </source>
</evidence>
<evidence type="ECO:0000313" key="1">
    <source>
        <dbReference type="EMBL" id="CAH1424721.1"/>
    </source>
</evidence>
<gene>
    <name evidence="1" type="ORF">LVIROSA_LOCUS11908</name>
</gene>
<proteinExistence type="predicted"/>
<accession>A0AAU9MGX1</accession>
<dbReference type="InterPro" id="IPR027949">
    <property type="entry name" value="Chloroplast_duf"/>
</dbReference>
<dbReference type="AlphaFoldDB" id="A0AAU9MGX1"/>
<dbReference type="PANTHER" id="PTHR33358">
    <property type="entry name" value="F-BOX PROTEIN WITH A DOMAIN PROTEIN"/>
    <property type="match status" value="1"/>
</dbReference>
<sequence length="187" mass="20544">MAAVNQLASSFLCSSSSSSSSSRRDVSRSSIHFPKIGTNNLSNLIPKIQSDMGLVEEIDFSTFTHKNTRKNSRASPDPEVMEKLYVILETVSDRLEMHKNVGEQRNNWNSLLLTSINTITLSAATMAGIAPAITTIPGAPLETLKLSSTFLYLAVTGMLIIMNKIQPSQLAEEQRNAARLFKQLESQ</sequence>
<keyword evidence="2" id="KW-1185">Reference proteome</keyword>